<keyword evidence="3" id="KW-1185">Reference proteome</keyword>
<dbReference type="AlphaFoldDB" id="A0A9D4A8M0"/>
<proteinExistence type="predicted"/>
<feature type="region of interest" description="Disordered" evidence="1">
    <location>
        <begin position="50"/>
        <end position="83"/>
    </location>
</feature>
<sequence>MLLYLGWIIQWIQEAGQIFEDYARKSGLKLLQFLATKYDITIELSKVKKKRELEEEEDPKEDPVEESKGEQSKANKASDPDFD</sequence>
<accession>A0A9D4A8M0</accession>
<protein>
    <submittedName>
        <fullName evidence="2">Uncharacterized protein</fullName>
    </submittedName>
</protein>
<evidence type="ECO:0000256" key="1">
    <source>
        <dbReference type="SAM" id="MobiDB-lite"/>
    </source>
</evidence>
<dbReference type="EMBL" id="JAIQCV010000005">
    <property type="protein sequence ID" value="KAH1097250.1"/>
    <property type="molecule type" value="Genomic_DNA"/>
</dbReference>
<organism evidence="2 3">
    <name type="scientific">Gossypium stocksii</name>
    <dbReference type="NCBI Taxonomy" id="47602"/>
    <lineage>
        <taxon>Eukaryota</taxon>
        <taxon>Viridiplantae</taxon>
        <taxon>Streptophyta</taxon>
        <taxon>Embryophyta</taxon>
        <taxon>Tracheophyta</taxon>
        <taxon>Spermatophyta</taxon>
        <taxon>Magnoliopsida</taxon>
        <taxon>eudicotyledons</taxon>
        <taxon>Gunneridae</taxon>
        <taxon>Pentapetalae</taxon>
        <taxon>rosids</taxon>
        <taxon>malvids</taxon>
        <taxon>Malvales</taxon>
        <taxon>Malvaceae</taxon>
        <taxon>Malvoideae</taxon>
        <taxon>Gossypium</taxon>
    </lineage>
</organism>
<evidence type="ECO:0000313" key="2">
    <source>
        <dbReference type="EMBL" id="KAH1097250.1"/>
    </source>
</evidence>
<dbReference type="Proteomes" id="UP000828251">
    <property type="component" value="Unassembled WGS sequence"/>
</dbReference>
<comment type="caution">
    <text evidence="2">The sequence shown here is derived from an EMBL/GenBank/DDBJ whole genome shotgun (WGS) entry which is preliminary data.</text>
</comment>
<name>A0A9D4A8M0_9ROSI</name>
<evidence type="ECO:0000313" key="3">
    <source>
        <dbReference type="Proteomes" id="UP000828251"/>
    </source>
</evidence>
<feature type="compositionally biased region" description="Basic and acidic residues" evidence="1">
    <location>
        <begin position="61"/>
        <end position="83"/>
    </location>
</feature>
<gene>
    <name evidence="2" type="ORF">J1N35_014171</name>
</gene>
<reference evidence="2 3" key="1">
    <citation type="journal article" date="2021" name="Plant Biotechnol. J.">
        <title>Multi-omics assisted identification of the key and species-specific regulatory components of drought-tolerant mechanisms in Gossypium stocksii.</title>
        <authorList>
            <person name="Yu D."/>
            <person name="Ke L."/>
            <person name="Zhang D."/>
            <person name="Wu Y."/>
            <person name="Sun Y."/>
            <person name="Mei J."/>
            <person name="Sun J."/>
            <person name="Sun Y."/>
        </authorList>
    </citation>
    <scope>NUCLEOTIDE SEQUENCE [LARGE SCALE GENOMIC DNA]</scope>
    <source>
        <strain evidence="3">cv. E1</strain>
        <tissue evidence="2">Leaf</tissue>
    </source>
</reference>